<organism evidence="2 3">
    <name type="scientific">Triparma retinervis</name>
    <dbReference type="NCBI Taxonomy" id="2557542"/>
    <lineage>
        <taxon>Eukaryota</taxon>
        <taxon>Sar</taxon>
        <taxon>Stramenopiles</taxon>
        <taxon>Ochrophyta</taxon>
        <taxon>Bolidophyceae</taxon>
        <taxon>Parmales</taxon>
        <taxon>Triparmaceae</taxon>
        <taxon>Triparma</taxon>
    </lineage>
</organism>
<evidence type="ECO:0000256" key="1">
    <source>
        <dbReference type="SAM" id="SignalP"/>
    </source>
</evidence>
<feature type="non-terminal residue" evidence="2">
    <location>
        <position position="1"/>
    </location>
</feature>
<accession>A0A9W7E4I2</accession>
<proteinExistence type="predicted"/>
<feature type="chain" id="PRO_5040924542" evidence="1">
    <location>
        <begin position="20"/>
        <end position="115"/>
    </location>
</feature>
<dbReference type="OrthoDB" id="47267at2759"/>
<protein>
    <submittedName>
        <fullName evidence="2">Uncharacterized protein</fullName>
    </submittedName>
</protein>
<dbReference type="AlphaFoldDB" id="A0A9W7E4I2"/>
<keyword evidence="3" id="KW-1185">Reference proteome</keyword>
<evidence type="ECO:0000313" key="2">
    <source>
        <dbReference type="EMBL" id="GMH65837.1"/>
    </source>
</evidence>
<dbReference type="EMBL" id="BRXZ01003971">
    <property type="protein sequence ID" value="GMH65837.1"/>
    <property type="molecule type" value="Genomic_DNA"/>
</dbReference>
<feature type="signal peptide" evidence="1">
    <location>
        <begin position="1"/>
        <end position="19"/>
    </location>
</feature>
<comment type="caution">
    <text evidence="2">The sequence shown here is derived from an EMBL/GenBank/DDBJ whole genome shotgun (WGS) entry which is preliminary data.</text>
</comment>
<sequence length="115" mass="12981">MMTIFKLMQTLLLCGFASPHGLLTIPSSRNLYAAERADGLGEPEYCPHCMNRPDIPGAFSTQPFHEVDTDSTIERFSICGVAQDNFSHKYTEGKGHWTKDWIPHQTLGGYNYIEK</sequence>
<dbReference type="Proteomes" id="UP001165082">
    <property type="component" value="Unassembled WGS sequence"/>
</dbReference>
<gene>
    <name evidence="2" type="ORF">TrRE_jg6345</name>
</gene>
<name>A0A9W7E4I2_9STRA</name>
<keyword evidence="1" id="KW-0732">Signal</keyword>
<reference evidence="2" key="1">
    <citation type="submission" date="2022-07" db="EMBL/GenBank/DDBJ databases">
        <title>Genome analysis of Parmales, a sister group of diatoms, reveals the evolutionary specialization of diatoms from phago-mixotrophs to photoautotrophs.</title>
        <authorList>
            <person name="Ban H."/>
            <person name="Sato S."/>
            <person name="Yoshikawa S."/>
            <person name="Kazumasa Y."/>
            <person name="Nakamura Y."/>
            <person name="Ichinomiya M."/>
            <person name="Saitoh K."/>
            <person name="Sato N."/>
            <person name="Blanc-Mathieu R."/>
            <person name="Endo H."/>
            <person name="Kuwata A."/>
            <person name="Ogata H."/>
        </authorList>
    </citation>
    <scope>NUCLEOTIDE SEQUENCE</scope>
</reference>
<evidence type="ECO:0000313" key="3">
    <source>
        <dbReference type="Proteomes" id="UP001165082"/>
    </source>
</evidence>